<dbReference type="Proteomes" id="UP001165064">
    <property type="component" value="Unassembled WGS sequence"/>
</dbReference>
<organism evidence="1 2">
    <name type="scientific">Ambrosiozyma monospora</name>
    <name type="common">Yeast</name>
    <name type="synonym">Endomycopsis monosporus</name>
    <dbReference type="NCBI Taxonomy" id="43982"/>
    <lineage>
        <taxon>Eukaryota</taxon>
        <taxon>Fungi</taxon>
        <taxon>Dikarya</taxon>
        <taxon>Ascomycota</taxon>
        <taxon>Saccharomycotina</taxon>
        <taxon>Pichiomycetes</taxon>
        <taxon>Pichiales</taxon>
        <taxon>Pichiaceae</taxon>
        <taxon>Ambrosiozyma</taxon>
    </lineage>
</organism>
<proteinExistence type="predicted"/>
<keyword evidence="2" id="KW-1185">Reference proteome</keyword>
<evidence type="ECO:0000313" key="1">
    <source>
        <dbReference type="EMBL" id="GME76331.1"/>
    </source>
</evidence>
<protein>
    <submittedName>
        <fullName evidence="1">Unnamed protein product</fullName>
    </submittedName>
</protein>
<comment type="caution">
    <text evidence="1">The sequence shown here is derived from an EMBL/GenBank/DDBJ whole genome shotgun (WGS) entry which is preliminary data.</text>
</comment>
<evidence type="ECO:0000313" key="2">
    <source>
        <dbReference type="Proteomes" id="UP001165064"/>
    </source>
</evidence>
<dbReference type="EMBL" id="BSXS01001489">
    <property type="protein sequence ID" value="GME76331.1"/>
    <property type="molecule type" value="Genomic_DNA"/>
</dbReference>
<gene>
    <name evidence="1" type="ORF">Amon02_000255200</name>
</gene>
<name>A0ACB5SXV3_AMBMO</name>
<accession>A0ACB5SXV3</accession>
<reference evidence="1" key="1">
    <citation type="submission" date="2023-04" db="EMBL/GenBank/DDBJ databases">
        <title>Ambrosiozyma monospora NBRC 10751.</title>
        <authorList>
            <person name="Ichikawa N."/>
            <person name="Sato H."/>
            <person name="Tonouchi N."/>
        </authorList>
    </citation>
    <scope>NUCLEOTIDE SEQUENCE</scope>
    <source>
        <strain evidence="1">NBRC 10751</strain>
    </source>
</reference>
<sequence length="1115" mass="123755">MNAFVTLQNDVNGYIDSTKNPNVRNPTPGIKQALEKKEGLFRKHMMGKRVNYAARSVISPDPMLETDQVGVPPVFAVKLTYPEPVTPYNVAELRKAIINGPDKWPGAIQVQNENGELSSLIGLSLEQRKAVAQTLLTPSEGFNVVNKKVFRHIKNNDVVLMNRQPTLHKASIMGHKVRVLPGEKTIRLHYANTGAYNADFDGDEMNMHFPQNENARAEAFNLANTESQYLTPTAGSPVRGLIQDHISAGVWLTNKDSFFTREKYQELIYGCIRPEDGHSSGAKIITVPPAIFKPEPLWTGKQIITTVLLNIKPKGMSGVNLTTKNKIKNEYWGAGSKENTVLFKDGELLCGILDKSQYGASQYGMIHSLHEVYGAIVAGKVLSVLGRLFTNYNMMMGLTCGMDDLRLTPEGNKWRNDILKESVDIGRLAAAEVTNLEKDVKANDPEFLKRLEEILRDNNKLAILDAVTQSKVNSITSKVVSTCVPDGTMKRFPYNAMQSMALSGAKGSNVNVSQIMCLLGQQALEGRRVPVMVSGKTLPCFKPYETDARAGGYIKNRFYSGIRPQEYYFHCMAGREGLIDTAVKTANSGYLQRCLTKQLEGVHVSYDNTVRNGDGSLVEFMYGGDAIDVTKQSHLFQFKFFYDNYQTLLQKYSPSRIDYLDAETAISYNKKLKKHHKKEGDLPHWSKSTKYDPTISVYNPAKYLGSVSDKFEEELESFIDNNKSLFVSSKEAKNHGGITQKNFKSLMQLKYMRSLINPGEAVGIIASQSVGEPSTQMTLNTFHFAGHGAANVTLGIPRLREIVMTASASIKTPQMSLPILDDVDDDSAEAFCKSITKITFAEFIDGVTVVETIGGSSSGEGYRSYEVNIKFFDEEDYSNEYDVTKEELSKVITEKFIAALEKSIVKEIKKQKRNNSTLGDVGKAVPRGQTELAGKASGSGVNDDDATDDKLRGNTKQAVSYDGPDDEELETMKNAEKSDDEDMLDDSSDSSSDSESDSETDSNSKIIDAAIKKSQNKIASEHLSKKAMSSEAKQRQNEVIDSNKLVSKFNFDDEHGAWCAFELELIGESEKLLMINIVEDVCKETVVREMSMVSDVTMLPLFLKHMVLKLQETPS</sequence>